<dbReference type="GO" id="GO:0006338">
    <property type="term" value="P:chromatin remodeling"/>
    <property type="evidence" value="ECO:0007669"/>
    <property type="project" value="InterPro"/>
</dbReference>
<dbReference type="SMART" id="SM01406">
    <property type="entry name" value="PAPA-1"/>
    <property type="match status" value="1"/>
</dbReference>
<dbReference type="Pfam" id="PF04438">
    <property type="entry name" value="zf-HIT"/>
    <property type="match status" value="1"/>
</dbReference>
<evidence type="ECO:0000313" key="3">
    <source>
        <dbReference type="EMBL" id="PKA57661.1"/>
    </source>
</evidence>
<feature type="compositionally biased region" description="Basic and acidic residues" evidence="1">
    <location>
        <begin position="257"/>
        <end position="270"/>
    </location>
</feature>
<feature type="region of interest" description="Disordered" evidence="1">
    <location>
        <begin position="195"/>
        <end position="282"/>
    </location>
</feature>
<dbReference type="PANTHER" id="PTHR21561">
    <property type="entry name" value="INO80 COMPLEX SUBUNIT B"/>
    <property type="match status" value="1"/>
</dbReference>
<evidence type="ECO:0000313" key="4">
    <source>
        <dbReference type="Proteomes" id="UP000236161"/>
    </source>
</evidence>
<dbReference type="InterPro" id="IPR029523">
    <property type="entry name" value="INO80B/Ies2"/>
</dbReference>
<dbReference type="AlphaFoldDB" id="A0A2I0AQ27"/>
<organism evidence="3 4">
    <name type="scientific">Apostasia shenzhenica</name>
    <dbReference type="NCBI Taxonomy" id="1088818"/>
    <lineage>
        <taxon>Eukaryota</taxon>
        <taxon>Viridiplantae</taxon>
        <taxon>Streptophyta</taxon>
        <taxon>Embryophyta</taxon>
        <taxon>Tracheophyta</taxon>
        <taxon>Spermatophyta</taxon>
        <taxon>Magnoliopsida</taxon>
        <taxon>Liliopsida</taxon>
        <taxon>Asparagales</taxon>
        <taxon>Orchidaceae</taxon>
        <taxon>Apostasioideae</taxon>
        <taxon>Apostasia</taxon>
    </lineage>
</organism>
<feature type="region of interest" description="Disordered" evidence="1">
    <location>
        <begin position="359"/>
        <end position="479"/>
    </location>
</feature>
<reference evidence="3 4" key="1">
    <citation type="journal article" date="2017" name="Nature">
        <title>The Apostasia genome and the evolution of orchids.</title>
        <authorList>
            <person name="Zhang G.Q."/>
            <person name="Liu K.W."/>
            <person name="Li Z."/>
            <person name="Lohaus R."/>
            <person name="Hsiao Y.Y."/>
            <person name="Niu S.C."/>
            <person name="Wang J.Y."/>
            <person name="Lin Y.C."/>
            <person name="Xu Q."/>
            <person name="Chen L.J."/>
            <person name="Yoshida K."/>
            <person name="Fujiwara S."/>
            <person name="Wang Z.W."/>
            <person name="Zhang Y.Q."/>
            <person name="Mitsuda N."/>
            <person name="Wang M."/>
            <person name="Liu G.H."/>
            <person name="Pecoraro L."/>
            <person name="Huang H.X."/>
            <person name="Xiao X.J."/>
            <person name="Lin M."/>
            <person name="Wu X.Y."/>
            <person name="Wu W.L."/>
            <person name="Chen Y.Y."/>
            <person name="Chang S.B."/>
            <person name="Sakamoto S."/>
            <person name="Ohme-Takagi M."/>
            <person name="Yagi M."/>
            <person name="Zeng S.J."/>
            <person name="Shen C.Y."/>
            <person name="Yeh C.M."/>
            <person name="Luo Y.B."/>
            <person name="Tsai W.C."/>
            <person name="Van de Peer Y."/>
            <person name="Liu Z.J."/>
        </authorList>
    </citation>
    <scope>NUCLEOTIDE SEQUENCE [LARGE SCALE GENOMIC DNA]</scope>
    <source>
        <strain evidence="4">cv. Shenzhen</strain>
        <tissue evidence="3">Stem</tissue>
    </source>
</reference>
<name>A0A2I0AQ27_9ASPA</name>
<protein>
    <recommendedName>
        <fullName evidence="2">INO80 complex subunit B-like conserved region domain-containing protein</fullName>
    </recommendedName>
</protein>
<dbReference type="STRING" id="1088818.A0A2I0AQ27"/>
<feature type="compositionally biased region" description="Basic and acidic residues" evidence="1">
    <location>
        <begin position="119"/>
        <end position="129"/>
    </location>
</feature>
<feature type="region of interest" description="Disordered" evidence="1">
    <location>
        <begin position="1"/>
        <end position="129"/>
    </location>
</feature>
<feature type="compositionally biased region" description="Basic and acidic residues" evidence="1">
    <location>
        <begin position="453"/>
        <end position="479"/>
    </location>
</feature>
<evidence type="ECO:0000259" key="2">
    <source>
        <dbReference type="SMART" id="SM01406"/>
    </source>
</evidence>
<proteinExistence type="predicted"/>
<evidence type="ECO:0000256" key="1">
    <source>
        <dbReference type="SAM" id="MobiDB-lite"/>
    </source>
</evidence>
<dbReference type="Pfam" id="PF04795">
    <property type="entry name" value="PAPA-1"/>
    <property type="match status" value="1"/>
</dbReference>
<accession>A0A2I0AQ27</accession>
<gene>
    <name evidence="3" type="ORF">AXF42_Ash016707</name>
</gene>
<feature type="domain" description="INO80 complex subunit B-like conserved region" evidence="2">
    <location>
        <begin position="458"/>
        <end position="539"/>
    </location>
</feature>
<keyword evidence="4" id="KW-1185">Reference proteome</keyword>
<dbReference type="OrthoDB" id="2021186at2759"/>
<feature type="compositionally biased region" description="Basic residues" evidence="1">
    <location>
        <begin position="17"/>
        <end position="29"/>
    </location>
</feature>
<feature type="compositionally biased region" description="Polar residues" evidence="1">
    <location>
        <begin position="196"/>
        <end position="215"/>
    </location>
</feature>
<dbReference type="GO" id="GO:0031011">
    <property type="term" value="C:Ino80 complex"/>
    <property type="evidence" value="ECO:0007669"/>
    <property type="project" value="InterPro"/>
</dbReference>
<feature type="compositionally biased region" description="Basic and acidic residues" evidence="1">
    <location>
        <begin position="52"/>
        <end position="76"/>
    </location>
</feature>
<feature type="compositionally biased region" description="Acidic residues" evidence="1">
    <location>
        <begin position="379"/>
        <end position="394"/>
    </location>
</feature>
<dbReference type="Proteomes" id="UP000236161">
    <property type="component" value="Unassembled WGS sequence"/>
</dbReference>
<dbReference type="InterPro" id="IPR007529">
    <property type="entry name" value="Znf_HIT"/>
</dbReference>
<dbReference type="CDD" id="cd23021">
    <property type="entry name" value="zf-HIT_IN80B"/>
    <property type="match status" value="1"/>
</dbReference>
<dbReference type="InterPro" id="IPR006880">
    <property type="entry name" value="INO80B_C"/>
</dbReference>
<sequence length="593" mass="65977">MEGEGGFRTTQAAASVFKRKRSSSVRRPRQGSPLRFGSRDPSPLSSTQSSDNTDKLSPDYSSDHDGGSGSSRRKEIFLNNPPTRVASLSKFDDVAVSRKNKRDRVAEIDVHYASSSSRDQGRNGSDMKRCSEGVLAPINSKNFNKEYFEMKLLSPERCEHNLHQSAGTSNTLVESKLKKVKLKVGGVTRTIHAKSNVETRTIGSSSLRPSHSSEGSRPRQKMICQDDSGDNRSPQEKGSGSLGDLWNDVTIVNSSRNKLDDGDLSGRQRDQQLGVSSVEPIRKSRRVPKRRVLDGEFDDGEVDDELRYIGRLKTSKTIADCIAENEKDDDDRSKKRKFAKVTKNRSISYVVDEDYQLSRMSKDAKDNRKKSRLGRLSDDTDYVEEEEPLSDDDNEEKKKRPKKLPADSSPDVRSEPLTTRQRAMQPGKDGNGLSLIEFPHGLPPAPTRKQKQKLSEVEEQAKKAEAAQRRKMQVEKAARESEAAAIRKILGLDSDKKKAEKEKAQAEKAKAANSQISEGNYIKWIMGPNGTTVTFPEDVGLPSLFASNPCSYPPQREKCAGPSCVNPYKYRDSKSNLPLCSLQCYKAVQGIVT</sequence>
<dbReference type="EMBL" id="KZ451961">
    <property type="protein sequence ID" value="PKA57661.1"/>
    <property type="molecule type" value="Genomic_DNA"/>
</dbReference>
<dbReference type="PANTHER" id="PTHR21561:SF25">
    <property type="entry name" value="OS03G0811500 PROTEIN"/>
    <property type="match status" value="1"/>
</dbReference>